<dbReference type="FunCoup" id="A0A2K3CS97">
    <property type="interactions" value="1624"/>
</dbReference>
<dbReference type="PROSITE" id="PS00067">
    <property type="entry name" value="3HCDH"/>
    <property type="match status" value="1"/>
</dbReference>
<dbReference type="InterPro" id="IPR029045">
    <property type="entry name" value="ClpP/crotonase-like_dom_sf"/>
</dbReference>
<dbReference type="GO" id="GO:0070403">
    <property type="term" value="F:NAD+ binding"/>
    <property type="evidence" value="ECO:0007669"/>
    <property type="project" value="InterPro"/>
</dbReference>
<dbReference type="Pfam" id="PF02737">
    <property type="entry name" value="3HCDH_N"/>
    <property type="match status" value="1"/>
</dbReference>
<evidence type="ECO:0000256" key="8">
    <source>
        <dbReference type="ARBA" id="ARBA00022832"/>
    </source>
</evidence>
<dbReference type="EMBL" id="CM008977">
    <property type="protein sequence ID" value="PNW71164.1"/>
    <property type="molecule type" value="Genomic_DNA"/>
</dbReference>
<evidence type="ECO:0000256" key="11">
    <source>
        <dbReference type="ARBA" id="ARBA00023098"/>
    </source>
</evidence>
<evidence type="ECO:0000313" key="21">
    <source>
        <dbReference type="EMBL" id="PNW71164.1"/>
    </source>
</evidence>
<accession>A0A2K3CS97</accession>
<evidence type="ECO:0000256" key="3">
    <source>
        <dbReference type="ARBA" id="ARBA00004275"/>
    </source>
</evidence>
<dbReference type="AlphaFoldDB" id="A0A2K3CS97"/>
<keyword evidence="13" id="KW-0413">Isomerase</keyword>
<evidence type="ECO:0000256" key="7">
    <source>
        <dbReference type="ARBA" id="ARBA00011245"/>
    </source>
</evidence>
<dbReference type="ExpressionAtlas" id="A0A2K3CS97">
    <property type="expression patterns" value="baseline"/>
</dbReference>
<evidence type="ECO:0000256" key="18">
    <source>
        <dbReference type="ARBA" id="ARBA00023717"/>
    </source>
</evidence>
<keyword evidence="11" id="KW-0443">Lipid metabolism</keyword>
<organism evidence="21 22">
    <name type="scientific">Chlamydomonas reinhardtii</name>
    <name type="common">Chlamydomonas smithii</name>
    <dbReference type="NCBI Taxonomy" id="3055"/>
    <lineage>
        <taxon>Eukaryota</taxon>
        <taxon>Viridiplantae</taxon>
        <taxon>Chlorophyta</taxon>
        <taxon>core chlorophytes</taxon>
        <taxon>Chlorophyceae</taxon>
        <taxon>CS clade</taxon>
        <taxon>Chlamydomonadales</taxon>
        <taxon>Chlamydomonadaceae</taxon>
        <taxon>Chlamydomonas</taxon>
    </lineage>
</organism>
<dbReference type="OMA" id="VERCMLA"/>
<feature type="domain" description="3-hydroxyacyl-CoA dehydrogenase C-terminal" evidence="19">
    <location>
        <begin position="497"/>
        <end position="590"/>
    </location>
</feature>
<dbReference type="GO" id="GO:0006635">
    <property type="term" value="P:fatty acid beta-oxidation"/>
    <property type="evidence" value="ECO:0000318"/>
    <property type="project" value="GO_Central"/>
</dbReference>
<evidence type="ECO:0000313" key="22">
    <source>
        <dbReference type="Proteomes" id="UP000006906"/>
    </source>
</evidence>
<dbReference type="FunFam" id="1.10.1040.50:FF:000004">
    <property type="entry name" value="Peroxisomal fatty acid beta-oxidation multifunctional protein"/>
    <property type="match status" value="1"/>
</dbReference>
<dbReference type="GeneID" id="5724874"/>
<dbReference type="PANTHER" id="PTHR23309:SF49">
    <property type="entry name" value="PEROXISOMAL BIFUNCTIONAL ENZYME"/>
    <property type="match status" value="1"/>
</dbReference>
<dbReference type="PANTHER" id="PTHR23309">
    <property type="entry name" value="3-HYDROXYACYL-COA DEHYROGENASE"/>
    <property type="match status" value="1"/>
</dbReference>
<comment type="catalytic activity">
    <reaction evidence="1">
        <text>a (3Z)-enoyl-CoA = a 4-saturated (2E)-enoyl-CoA</text>
        <dbReference type="Rhea" id="RHEA:45900"/>
        <dbReference type="ChEBI" id="CHEBI:85097"/>
        <dbReference type="ChEBI" id="CHEBI:85489"/>
        <dbReference type="EC" id="5.3.3.8"/>
    </reaction>
</comment>
<dbReference type="GO" id="GO:0008692">
    <property type="term" value="F:3-hydroxybutyryl-CoA epimerase activity"/>
    <property type="evidence" value="ECO:0007669"/>
    <property type="project" value="UniProtKB-EC"/>
</dbReference>
<protein>
    <submittedName>
        <fullName evidence="21">Uncharacterized protein</fullName>
    </submittedName>
</protein>
<dbReference type="OrthoDB" id="2018133at2759"/>
<dbReference type="InterPro" id="IPR036291">
    <property type="entry name" value="NAD(P)-bd_dom_sf"/>
</dbReference>
<dbReference type="InterPro" id="IPR006180">
    <property type="entry name" value="3-OHacyl-CoA_DH_CS"/>
</dbReference>
<dbReference type="FunFam" id="3.40.50.720:FF:000009">
    <property type="entry name" value="Fatty oxidation complex, alpha subunit"/>
    <property type="match status" value="1"/>
</dbReference>
<evidence type="ECO:0000256" key="12">
    <source>
        <dbReference type="ARBA" id="ARBA00023140"/>
    </source>
</evidence>
<evidence type="ECO:0000256" key="2">
    <source>
        <dbReference type="ARBA" id="ARBA00000765"/>
    </source>
</evidence>
<gene>
    <name evidence="21" type="ORF">CHLRE_16g695050v5</name>
</gene>
<proteinExistence type="inferred from homology"/>
<comment type="similarity">
    <text evidence="5">In the central section; belongs to the 3-hydroxyacyl-CoA dehydrogenase family.</text>
</comment>
<comment type="subunit">
    <text evidence="7">Monomer.</text>
</comment>
<dbReference type="SUPFAM" id="SSF52096">
    <property type="entry name" value="ClpP/crotonase"/>
    <property type="match status" value="1"/>
</dbReference>
<dbReference type="Gene3D" id="1.10.1040.50">
    <property type="match status" value="1"/>
</dbReference>
<comment type="catalytic activity">
    <reaction evidence="18">
        <text>a 4-saturated-(3S)-3-hydroxyacyl-CoA = a (3E)-enoyl-CoA + H2O</text>
        <dbReference type="Rhea" id="RHEA:20724"/>
        <dbReference type="ChEBI" id="CHEBI:15377"/>
        <dbReference type="ChEBI" id="CHEBI:58521"/>
        <dbReference type="ChEBI" id="CHEBI:137480"/>
        <dbReference type="EC" id="4.2.1.17"/>
    </reaction>
</comment>
<dbReference type="InterPro" id="IPR008927">
    <property type="entry name" value="6-PGluconate_DH-like_C_sf"/>
</dbReference>
<dbReference type="Pfam" id="PF00725">
    <property type="entry name" value="3HCDH"/>
    <property type="match status" value="1"/>
</dbReference>
<dbReference type="InterPro" id="IPR006108">
    <property type="entry name" value="3HC_DH_C"/>
</dbReference>
<dbReference type="GO" id="GO:0004300">
    <property type="term" value="F:enoyl-CoA hydratase activity"/>
    <property type="evidence" value="ECO:0007669"/>
    <property type="project" value="UniProtKB-EC"/>
</dbReference>
<comment type="subcellular location">
    <subcellularLocation>
        <location evidence="3">Peroxisome</location>
    </subcellularLocation>
</comment>
<comment type="catalytic activity">
    <reaction evidence="2">
        <text>a (3E)-enoyl-CoA = a 4-saturated (2E)-enoyl-CoA</text>
        <dbReference type="Rhea" id="RHEA:45228"/>
        <dbReference type="ChEBI" id="CHEBI:58521"/>
        <dbReference type="ChEBI" id="CHEBI:85097"/>
        <dbReference type="EC" id="5.3.3.8"/>
    </reaction>
</comment>
<dbReference type="Gramene" id="PNW71164">
    <property type="protein sequence ID" value="PNW71164"/>
    <property type="gene ID" value="CHLRE_16g695050v5"/>
</dbReference>
<dbReference type="GO" id="GO:0005777">
    <property type="term" value="C:peroxisome"/>
    <property type="evidence" value="ECO:0000318"/>
    <property type="project" value="GO_Central"/>
</dbReference>
<comment type="pathway">
    <text evidence="4">Lipid metabolism; fatty acid beta-oxidation.</text>
</comment>
<dbReference type="Pfam" id="PF00378">
    <property type="entry name" value="ECH_1"/>
    <property type="match status" value="1"/>
</dbReference>
<dbReference type="CDD" id="cd06558">
    <property type="entry name" value="crotonase-like"/>
    <property type="match status" value="1"/>
</dbReference>
<reference evidence="21 22" key="1">
    <citation type="journal article" date="2007" name="Science">
        <title>The Chlamydomonas genome reveals the evolution of key animal and plant functions.</title>
        <authorList>
            <person name="Merchant S.S."/>
            <person name="Prochnik S.E."/>
            <person name="Vallon O."/>
            <person name="Harris E.H."/>
            <person name="Karpowicz S.J."/>
            <person name="Witman G.B."/>
            <person name="Terry A."/>
            <person name="Salamov A."/>
            <person name="Fritz-Laylin L.K."/>
            <person name="Marechal-Drouard L."/>
            <person name="Marshall W.F."/>
            <person name="Qu L.H."/>
            <person name="Nelson D.R."/>
            <person name="Sanderfoot A.A."/>
            <person name="Spalding M.H."/>
            <person name="Kapitonov V.V."/>
            <person name="Ren Q."/>
            <person name="Ferris P."/>
            <person name="Lindquist E."/>
            <person name="Shapiro H."/>
            <person name="Lucas S.M."/>
            <person name="Grimwood J."/>
            <person name="Schmutz J."/>
            <person name="Cardol P."/>
            <person name="Cerutti H."/>
            <person name="Chanfreau G."/>
            <person name="Chen C.L."/>
            <person name="Cognat V."/>
            <person name="Croft M.T."/>
            <person name="Dent R."/>
            <person name="Dutcher S."/>
            <person name="Fernandez E."/>
            <person name="Fukuzawa H."/>
            <person name="Gonzalez-Ballester D."/>
            <person name="Gonzalez-Halphen D."/>
            <person name="Hallmann A."/>
            <person name="Hanikenne M."/>
            <person name="Hippler M."/>
            <person name="Inwood W."/>
            <person name="Jabbari K."/>
            <person name="Kalanon M."/>
            <person name="Kuras R."/>
            <person name="Lefebvre P.A."/>
            <person name="Lemaire S.D."/>
            <person name="Lobanov A.V."/>
            <person name="Lohr M."/>
            <person name="Manuell A."/>
            <person name="Meier I."/>
            <person name="Mets L."/>
            <person name="Mittag M."/>
            <person name="Mittelmeier T."/>
            <person name="Moroney J.V."/>
            <person name="Moseley J."/>
            <person name="Napoli C."/>
            <person name="Nedelcu A.M."/>
            <person name="Niyogi K."/>
            <person name="Novoselov S.V."/>
            <person name="Paulsen I.T."/>
            <person name="Pazour G."/>
            <person name="Purton S."/>
            <person name="Ral J.P."/>
            <person name="Riano-Pachon D.M."/>
            <person name="Riekhof W."/>
            <person name="Rymarquis L."/>
            <person name="Schroda M."/>
            <person name="Stern D."/>
            <person name="Umen J."/>
            <person name="Willows R."/>
            <person name="Wilson N."/>
            <person name="Zimmer S.L."/>
            <person name="Allmer J."/>
            <person name="Balk J."/>
            <person name="Bisova K."/>
            <person name="Chen C.J."/>
            <person name="Elias M."/>
            <person name="Gendler K."/>
            <person name="Hauser C."/>
            <person name="Lamb M.R."/>
            <person name="Ledford H."/>
            <person name="Long J.C."/>
            <person name="Minagawa J."/>
            <person name="Page M.D."/>
            <person name="Pan J."/>
            <person name="Pootakham W."/>
            <person name="Roje S."/>
            <person name="Rose A."/>
            <person name="Stahlberg E."/>
            <person name="Terauchi A.M."/>
            <person name="Yang P."/>
            <person name="Ball S."/>
            <person name="Bowler C."/>
            <person name="Dieckmann C.L."/>
            <person name="Gladyshev V.N."/>
            <person name="Green P."/>
            <person name="Jorgensen R."/>
            <person name="Mayfield S."/>
            <person name="Mueller-Roeber B."/>
            <person name="Rajamani S."/>
            <person name="Sayre R.T."/>
            <person name="Brokstein P."/>
            <person name="Dubchak I."/>
            <person name="Goodstein D."/>
            <person name="Hornick L."/>
            <person name="Huang Y.W."/>
            <person name="Jhaveri J."/>
            <person name="Luo Y."/>
            <person name="Martinez D."/>
            <person name="Ngau W.C."/>
            <person name="Otillar B."/>
            <person name="Poliakov A."/>
            <person name="Porter A."/>
            <person name="Szajkowski L."/>
            <person name="Werner G."/>
            <person name="Zhou K."/>
            <person name="Grigoriev I.V."/>
            <person name="Rokhsar D.S."/>
            <person name="Grossman A.R."/>
        </authorList>
    </citation>
    <scope>NUCLEOTIDE SEQUENCE [LARGE SCALE GENOMIC DNA]</scope>
    <source>
        <strain evidence="22">CC-503</strain>
    </source>
</reference>
<dbReference type="Gene3D" id="3.40.50.720">
    <property type="entry name" value="NAD(P)-binding Rossmann-like Domain"/>
    <property type="match status" value="1"/>
</dbReference>
<keyword evidence="9" id="KW-0560">Oxidoreductase</keyword>
<feature type="domain" description="3-hydroxyacyl-CoA dehydrogenase NAD binding" evidence="20">
    <location>
        <begin position="313"/>
        <end position="494"/>
    </location>
</feature>
<dbReference type="InterPro" id="IPR006176">
    <property type="entry name" value="3-OHacyl-CoA_DH_NAD-bd"/>
</dbReference>
<evidence type="ECO:0000256" key="10">
    <source>
        <dbReference type="ARBA" id="ARBA00023027"/>
    </source>
</evidence>
<keyword evidence="14" id="KW-0456">Lyase</keyword>
<comment type="similarity">
    <text evidence="6">In the N-terminal section; belongs to the enoyl-CoA hydratase/isomerase family.</text>
</comment>
<dbReference type="Gene3D" id="3.90.226.10">
    <property type="entry name" value="2-enoyl-CoA Hydratase, Chain A, domain 1"/>
    <property type="match status" value="1"/>
</dbReference>
<dbReference type="FunFam" id="3.90.226.10:FF:000011">
    <property type="entry name" value="Fatty acid oxidation complex subunit alpha"/>
    <property type="match status" value="1"/>
</dbReference>
<evidence type="ECO:0000259" key="19">
    <source>
        <dbReference type="Pfam" id="PF00725"/>
    </source>
</evidence>
<evidence type="ECO:0000256" key="14">
    <source>
        <dbReference type="ARBA" id="ARBA00023239"/>
    </source>
</evidence>
<dbReference type="SUPFAM" id="SSF51735">
    <property type="entry name" value="NAD(P)-binding Rossmann-fold domains"/>
    <property type="match status" value="1"/>
</dbReference>
<dbReference type="InterPro" id="IPR001753">
    <property type="entry name" value="Enoyl-CoA_hydra/iso"/>
</dbReference>
<dbReference type="SUPFAM" id="SSF48179">
    <property type="entry name" value="6-phosphogluconate dehydrogenase C-terminal domain-like"/>
    <property type="match status" value="2"/>
</dbReference>
<evidence type="ECO:0000256" key="16">
    <source>
        <dbReference type="ARBA" id="ARBA00023701"/>
    </source>
</evidence>
<evidence type="ECO:0000256" key="13">
    <source>
        <dbReference type="ARBA" id="ARBA00023235"/>
    </source>
</evidence>
<dbReference type="GO" id="GO:0004165">
    <property type="term" value="F:delta(3)-delta(2)-enoyl-CoA isomerase activity"/>
    <property type="evidence" value="ECO:0007669"/>
    <property type="project" value="UniProtKB-EC"/>
</dbReference>
<comment type="catalytic activity">
    <reaction evidence="16">
        <text>(3S)-3-hydroxybutanoyl-CoA = (3R)-3-hydroxybutanoyl-CoA</text>
        <dbReference type="Rhea" id="RHEA:21760"/>
        <dbReference type="ChEBI" id="CHEBI:57315"/>
        <dbReference type="ChEBI" id="CHEBI:57316"/>
        <dbReference type="EC" id="5.1.2.3"/>
    </reaction>
</comment>
<dbReference type="STRING" id="3055.A0A2K3CS97"/>
<keyword evidence="15" id="KW-0511">Multifunctional enzyme</keyword>
<evidence type="ECO:0000256" key="9">
    <source>
        <dbReference type="ARBA" id="ARBA00023002"/>
    </source>
</evidence>
<dbReference type="Proteomes" id="UP000006906">
    <property type="component" value="Chromosome 16"/>
</dbReference>
<evidence type="ECO:0000259" key="20">
    <source>
        <dbReference type="Pfam" id="PF02737"/>
    </source>
</evidence>
<evidence type="ECO:0000256" key="1">
    <source>
        <dbReference type="ARBA" id="ARBA00000452"/>
    </source>
</evidence>
<evidence type="ECO:0000256" key="6">
    <source>
        <dbReference type="ARBA" id="ARBA00008750"/>
    </source>
</evidence>
<sequence length="734" mass="76540">MAPQPEAQYRVDPDGVAVITLNYPPLNALHPLLLRSLFEALRRAHADPAVKAVVLTGANNNFCAGFDISQFQNPDAGSGGGIDNSINDAICKYLEGGAKPVVAAVQGVALGGGLEVAMGCNARVAVRGTKLGLPELTLGIIPGFGGTQRLPRLVGLAKGCEMMLTSAPIKAEAGLKLGLVDVLAPDAAGLMPAARALALDIAAGRRPRMYSLTRTDKLPPLGEALALLDMARAEAGRRARGLAHPQLCLDAVQAGVERGGQEGLAAEGRAFAAAAALDTHKALVHIFFAQRATKKVKGVTDVPGLKPRPIRCVAVLGGGLMGSGIATALALAGVEVILKEVSQQFLDGGMARIKANVASRVKKGAMSQAAADAALGRVSGALDYAGFARADMVIEAVIEDIPLKQKIFADLEKACRPDAILSTNTSTIDIELVGAKMSGGAAARRRLLGAHFFSPAHIMPLLEIVRTKDTGAQELLDTLALSSAIKKTPVVVGNCTGFAVNRVFFPYTMSAVMLADLGLDPYRVDAAVAGRFGMPMGPFRLNDLVGSDIGLHVGANFVTSFPDRVYVSRLIPALNEAKRLGEKTGKGFYKFDAKTRKASPDPEGLAPLLEGSRREAALVPAGAKPPALSDQDILDWIFFPVVNEGCRVVAEGIVDKAADLDVASVMAMGFPPVRGGLIFWADLVGAPRIVARLKQFAAMVPPQHAGFFAPCDYLLQAAASGRKLSAGPPAAAKL</sequence>
<keyword evidence="8" id="KW-0276">Fatty acid metabolism</keyword>
<name>A0A2K3CS97_CHLRE</name>
<keyword evidence="12" id="KW-0576">Peroxisome</keyword>
<evidence type="ECO:0000256" key="4">
    <source>
        <dbReference type="ARBA" id="ARBA00005005"/>
    </source>
</evidence>
<dbReference type="GO" id="GO:0003857">
    <property type="term" value="F:(3S)-3-hydroxyacyl-CoA dehydrogenase (NAD+) activity"/>
    <property type="evidence" value="ECO:0000318"/>
    <property type="project" value="GO_Central"/>
</dbReference>
<dbReference type="RefSeq" id="XP_042915279.1">
    <property type="nucleotide sequence ID" value="XM_043071798.1"/>
</dbReference>
<evidence type="ECO:0000256" key="5">
    <source>
        <dbReference type="ARBA" id="ARBA00007005"/>
    </source>
</evidence>
<dbReference type="UniPathway" id="UPA00659"/>
<evidence type="ECO:0000256" key="15">
    <source>
        <dbReference type="ARBA" id="ARBA00023268"/>
    </source>
</evidence>
<dbReference type="KEGG" id="cre:CHLRE_16g695050v5"/>
<keyword evidence="10" id="KW-0520">NAD</keyword>
<dbReference type="InParanoid" id="A0A2K3CS97"/>
<keyword evidence="22" id="KW-1185">Reference proteome</keyword>
<comment type="catalytic activity">
    <reaction evidence="17">
        <text>a (3S)-3-hydroxyacyl-CoA = a (2E)-enoyl-CoA + H2O</text>
        <dbReference type="Rhea" id="RHEA:16105"/>
        <dbReference type="ChEBI" id="CHEBI:15377"/>
        <dbReference type="ChEBI" id="CHEBI:57318"/>
        <dbReference type="ChEBI" id="CHEBI:58856"/>
        <dbReference type="EC" id="4.2.1.17"/>
    </reaction>
</comment>
<dbReference type="SMR" id="A0A2K3CS97"/>
<evidence type="ECO:0000256" key="17">
    <source>
        <dbReference type="ARBA" id="ARBA00023709"/>
    </source>
</evidence>